<dbReference type="SUPFAM" id="SSF48452">
    <property type="entry name" value="TPR-like"/>
    <property type="match status" value="1"/>
</dbReference>
<dbReference type="InterPro" id="IPR011990">
    <property type="entry name" value="TPR-like_helical_dom_sf"/>
</dbReference>
<evidence type="ECO:0000313" key="3">
    <source>
        <dbReference type="Proteomes" id="UP001530315"/>
    </source>
</evidence>
<keyword evidence="3" id="KW-1185">Reference proteome</keyword>
<accession>A0ABD3MRZ2</accession>
<feature type="compositionally biased region" description="Polar residues" evidence="1">
    <location>
        <begin position="361"/>
        <end position="375"/>
    </location>
</feature>
<name>A0ABD3MRZ2_9STRA</name>
<protein>
    <recommendedName>
        <fullName evidence="4">WW domain-containing protein</fullName>
    </recommendedName>
</protein>
<organism evidence="2 3">
    <name type="scientific">Stephanodiscus triporus</name>
    <dbReference type="NCBI Taxonomy" id="2934178"/>
    <lineage>
        <taxon>Eukaryota</taxon>
        <taxon>Sar</taxon>
        <taxon>Stramenopiles</taxon>
        <taxon>Ochrophyta</taxon>
        <taxon>Bacillariophyta</taxon>
        <taxon>Coscinodiscophyceae</taxon>
        <taxon>Thalassiosirophycidae</taxon>
        <taxon>Stephanodiscales</taxon>
        <taxon>Stephanodiscaceae</taxon>
        <taxon>Stephanodiscus</taxon>
    </lineage>
</organism>
<gene>
    <name evidence="2" type="ORF">ACHAW5_008268</name>
</gene>
<sequence length="1460" mass="169121">MTLNDDEDDLTNEVLQYIHDRETLIERLEKFHAQKANGRCSRVPKLLYGIHNASLGVVEAIAAWNLGKQDDWCRKKNIDTHYCGPFPFNTFFWNGQNYLQKMISDLDFVGDMTQAISFLGPTPFHRNPFLLPLDIDHLAWGSNVIVESKVWKDVNPARIRRLAFVILLDEYNRNRRPSGGSNADSWKFYPPQLTFDDFSSYTKMTDPPATVAIAVCCAHLILGSLDVDITDKLNQLTKTIVLHIFRQPLNGLLHKVRVYNPLRQAEVNKSIIKLVHPFVMIEKMDSWADDASDQIVRLSKWTKALVLRLAEEEICSSKALTSAGRIFRELEADNQRGIPRADSSRRRMCHEAKNENETKNESIQTEGTSPSQSQCLDKTDLGVVCETRLIPYPVPITVNLIEGSQVAEINGRLDELSMLKTADVLRICDAHESSDWIISEPPIANADGSMALRLATAYDHSRISAQEKTAKFNALNRLCYPYKRDEEGANYNGLERQFMTVECTRHVASDANEIIHSPLQIKEARIWKLVPEEEDTRAAWRREFDDGGIPYRNDYCGRRDSVTHFRVRVSLDNIERSCIDFPYPLYQCVHQQRVSFFESIPLADVIGESFNAVCRWHPQGSLIDNVKWAKLCRKMNFLSNMKNPKHEIDMSFLRKSENRKLDLSQFHAILEDIASTQHPALAIEDALHKVVWASIVMLPDVNSMMWKEAKRMAIHVEVRRVCAQTRISALARKNREQAKYTNKKEAAVTISKYVRQYLARVLVSKILHALRQDEEYKRRTKCATVVQTAWRRSYWRSRFIMHQERMIKARREQIAATRAKFREERQRKHASIVLREVIQLDSTIAIVTISFRDEHILHGDIFIQIQVYVPSTKETFAFNIEECALRECLEKAVSSEGRLSWNEMLKESVLSELLKRLMLRVVRGRPIFLFCKRNIVEKGLLVDKRVVRAAGELFILSTFRSPHEFVFCTYQSSNRLQMRTKLSVVKLREWISETNHNSSSIHGTQSEQSGDGNACILDQRNQTELIEWLLKRVVIQKNPQGENMQLRLQFEAEAERIVNLVIKVQAQWRRLKSLRCAKEKATQQYEKIFVRDNNAFAYRNIRTNERQWEKPKLLGKDDLSDPLDQWRRESTFDRTTGEEQHYYANYATGQSSWLSVEDAARMIQRRYRSKHESDLVGTKITLPDTVKAMKFIHGARAKYDQEPNKLSNIVNYALLVHCVDLDFSKARPIYQKALEQSPNHPLISRAYGIFLLASRQTPPVATFQTACRLFQEANVVDPTQAKFQSAAEIYFRWAVLVNPRNPLALLNYALLNQCIYRTFDKAEKVYRAALSVDPTNTLVSENYLLFTDERYLGGAYVSIGPPYSVVRRSHVCEERPELAEWSKMIDPECHKKGGEVFWYNRFTKETRFEAPSPKEIWDKRLSRSTIVSGKTSNWVEYFDKRTQTSFFYDLYTKEYTCVRG</sequence>
<dbReference type="Gene3D" id="1.25.40.10">
    <property type="entry name" value="Tetratricopeptide repeat domain"/>
    <property type="match status" value="1"/>
</dbReference>
<dbReference type="PROSITE" id="PS50096">
    <property type="entry name" value="IQ"/>
    <property type="match status" value="1"/>
</dbReference>
<reference evidence="2 3" key="1">
    <citation type="submission" date="2024-10" db="EMBL/GenBank/DDBJ databases">
        <title>Updated reference genomes for cyclostephanoid diatoms.</title>
        <authorList>
            <person name="Roberts W.R."/>
            <person name="Alverson A.J."/>
        </authorList>
    </citation>
    <scope>NUCLEOTIDE SEQUENCE [LARGE SCALE GENOMIC DNA]</scope>
    <source>
        <strain evidence="2 3">AJA276-08</strain>
    </source>
</reference>
<comment type="caution">
    <text evidence="2">The sequence shown here is derived from an EMBL/GenBank/DDBJ whole genome shotgun (WGS) entry which is preliminary data.</text>
</comment>
<proteinExistence type="predicted"/>
<dbReference type="Gene3D" id="2.20.70.10">
    <property type="match status" value="1"/>
</dbReference>
<dbReference type="Gene3D" id="1.10.238.10">
    <property type="entry name" value="EF-hand"/>
    <property type="match status" value="1"/>
</dbReference>
<evidence type="ECO:0000256" key="1">
    <source>
        <dbReference type="SAM" id="MobiDB-lite"/>
    </source>
</evidence>
<dbReference type="Proteomes" id="UP001530315">
    <property type="component" value="Unassembled WGS sequence"/>
</dbReference>
<evidence type="ECO:0008006" key="4">
    <source>
        <dbReference type="Google" id="ProtNLM"/>
    </source>
</evidence>
<feature type="compositionally biased region" description="Basic and acidic residues" evidence="1">
    <location>
        <begin position="342"/>
        <end position="360"/>
    </location>
</feature>
<evidence type="ECO:0000313" key="2">
    <source>
        <dbReference type="EMBL" id="KAL3765611.1"/>
    </source>
</evidence>
<dbReference type="EMBL" id="JALLAZ020001747">
    <property type="protein sequence ID" value="KAL3765611.1"/>
    <property type="molecule type" value="Genomic_DNA"/>
</dbReference>
<feature type="region of interest" description="Disordered" evidence="1">
    <location>
        <begin position="337"/>
        <end position="375"/>
    </location>
</feature>